<dbReference type="Proteomes" id="UP000230131">
    <property type="component" value="Unassembled WGS sequence"/>
</dbReference>
<evidence type="ECO:0000256" key="4">
    <source>
        <dbReference type="ARBA" id="ARBA00022759"/>
    </source>
</evidence>
<dbReference type="AlphaFoldDB" id="A0A2M7B8J7"/>
<dbReference type="Gene3D" id="3.30.920.30">
    <property type="entry name" value="Hypothetical protein"/>
    <property type="match status" value="1"/>
</dbReference>
<evidence type="ECO:0000256" key="2">
    <source>
        <dbReference type="ARBA" id="ARBA00022649"/>
    </source>
</evidence>
<evidence type="ECO:0000256" key="1">
    <source>
        <dbReference type="ARBA" id="ARBA00006620"/>
    </source>
</evidence>
<accession>A0A2M7B8J7</accession>
<keyword evidence="4" id="KW-0255">Endonuclease</keyword>
<keyword evidence="6" id="KW-0694">RNA-binding</keyword>
<protein>
    <recommendedName>
        <fullName evidence="10">Type II toxin-antitoxin system HicA family toxin</fullName>
    </recommendedName>
</protein>
<evidence type="ECO:0000313" key="9">
    <source>
        <dbReference type="Proteomes" id="UP000230131"/>
    </source>
</evidence>
<dbReference type="GO" id="GO:0016787">
    <property type="term" value="F:hydrolase activity"/>
    <property type="evidence" value="ECO:0007669"/>
    <property type="project" value="UniProtKB-KW"/>
</dbReference>
<dbReference type="EMBL" id="PEVH01000001">
    <property type="protein sequence ID" value="PIU99389.1"/>
    <property type="molecule type" value="Genomic_DNA"/>
</dbReference>
<evidence type="ECO:0000256" key="5">
    <source>
        <dbReference type="ARBA" id="ARBA00022801"/>
    </source>
</evidence>
<gene>
    <name evidence="8" type="ORF">COS59_00045</name>
</gene>
<proteinExistence type="inferred from homology"/>
<dbReference type="GO" id="GO:0003729">
    <property type="term" value="F:mRNA binding"/>
    <property type="evidence" value="ECO:0007669"/>
    <property type="project" value="InterPro"/>
</dbReference>
<dbReference type="InterPro" id="IPR038570">
    <property type="entry name" value="HicA_sf"/>
</dbReference>
<evidence type="ECO:0000256" key="7">
    <source>
        <dbReference type="ARBA" id="ARBA00023016"/>
    </source>
</evidence>
<evidence type="ECO:0000256" key="3">
    <source>
        <dbReference type="ARBA" id="ARBA00022722"/>
    </source>
</evidence>
<evidence type="ECO:0000256" key="6">
    <source>
        <dbReference type="ARBA" id="ARBA00022884"/>
    </source>
</evidence>
<organism evidence="8 9">
    <name type="scientific">Candidatus Wolfebacteria bacterium CG03_land_8_20_14_0_80_36_15</name>
    <dbReference type="NCBI Taxonomy" id="1975067"/>
    <lineage>
        <taxon>Bacteria</taxon>
        <taxon>Candidatus Wolfeibacteriota</taxon>
    </lineage>
</organism>
<keyword evidence="3" id="KW-0540">Nuclease</keyword>
<evidence type="ECO:0000313" key="8">
    <source>
        <dbReference type="EMBL" id="PIU99389.1"/>
    </source>
</evidence>
<dbReference type="Pfam" id="PF07927">
    <property type="entry name" value="HicA_toxin"/>
    <property type="match status" value="1"/>
</dbReference>
<comment type="caution">
    <text evidence="8">The sequence shown here is derived from an EMBL/GenBank/DDBJ whole genome shotgun (WGS) entry which is preliminary data.</text>
</comment>
<dbReference type="GO" id="GO:0004519">
    <property type="term" value="F:endonuclease activity"/>
    <property type="evidence" value="ECO:0007669"/>
    <property type="project" value="UniProtKB-KW"/>
</dbReference>
<keyword evidence="5" id="KW-0378">Hydrolase</keyword>
<keyword evidence="7" id="KW-0346">Stress response</keyword>
<keyword evidence="2" id="KW-1277">Toxin-antitoxin system</keyword>
<reference evidence="9" key="1">
    <citation type="submission" date="2017-09" db="EMBL/GenBank/DDBJ databases">
        <title>Depth-based differentiation of microbial function through sediment-hosted aquifers and enrichment of novel symbionts in the deep terrestrial subsurface.</title>
        <authorList>
            <person name="Probst A.J."/>
            <person name="Ladd B."/>
            <person name="Jarett J.K."/>
            <person name="Geller-Mcgrath D.E."/>
            <person name="Sieber C.M.K."/>
            <person name="Emerson J.B."/>
            <person name="Anantharaman K."/>
            <person name="Thomas B.C."/>
            <person name="Malmstrom R."/>
            <person name="Stieglmeier M."/>
            <person name="Klingl A."/>
            <person name="Woyke T."/>
            <person name="Ryan C.M."/>
            <person name="Banfield J.F."/>
        </authorList>
    </citation>
    <scope>NUCLEOTIDE SEQUENCE [LARGE SCALE GENOMIC DNA]</scope>
</reference>
<evidence type="ECO:0008006" key="10">
    <source>
        <dbReference type="Google" id="ProtNLM"/>
    </source>
</evidence>
<name>A0A2M7B8J7_9BACT</name>
<dbReference type="InterPro" id="IPR012933">
    <property type="entry name" value="HicA_mRNA_interferase"/>
</dbReference>
<dbReference type="SUPFAM" id="SSF54786">
    <property type="entry name" value="YcfA/nrd intein domain"/>
    <property type="match status" value="1"/>
</dbReference>
<comment type="similarity">
    <text evidence="1">Belongs to the HicA mRNA interferase family.</text>
</comment>
<sequence length="72" mass="8497">MGKLRPLPQNKVIKILENNGFKLVRLGKHLTFKKSKDHKVLTTFVPHHKEVTVFVIQYIIKQAEKSREEFEI</sequence>